<accession>A0A1Y5TG56</accession>
<evidence type="ECO:0008006" key="3">
    <source>
        <dbReference type="Google" id="ProtNLM"/>
    </source>
</evidence>
<gene>
    <name evidence="1" type="ORF">PEL8287_03452</name>
</gene>
<keyword evidence="2" id="KW-1185">Reference proteome</keyword>
<reference evidence="1 2" key="1">
    <citation type="submission" date="2017-03" db="EMBL/GenBank/DDBJ databases">
        <authorList>
            <person name="Afonso C.L."/>
            <person name="Miller P.J."/>
            <person name="Scott M.A."/>
            <person name="Spackman E."/>
            <person name="Goraichik I."/>
            <person name="Dimitrov K.M."/>
            <person name="Suarez D.L."/>
            <person name="Swayne D.E."/>
        </authorList>
    </citation>
    <scope>NUCLEOTIDE SEQUENCE [LARGE SCALE GENOMIC DNA]</scope>
    <source>
        <strain evidence="1 2">CECT 8287</strain>
    </source>
</reference>
<evidence type="ECO:0000313" key="1">
    <source>
        <dbReference type="EMBL" id="SLN62959.1"/>
    </source>
</evidence>
<organism evidence="1 2">
    <name type="scientific">Roseovarius litorisediminis</name>
    <dbReference type="NCBI Taxonomy" id="1312363"/>
    <lineage>
        <taxon>Bacteria</taxon>
        <taxon>Pseudomonadati</taxon>
        <taxon>Pseudomonadota</taxon>
        <taxon>Alphaproteobacteria</taxon>
        <taxon>Rhodobacterales</taxon>
        <taxon>Roseobacteraceae</taxon>
        <taxon>Roseovarius</taxon>
    </lineage>
</organism>
<evidence type="ECO:0000313" key="2">
    <source>
        <dbReference type="Proteomes" id="UP000193827"/>
    </source>
</evidence>
<dbReference type="AlphaFoldDB" id="A0A1Y5TG56"/>
<dbReference type="OrthoDB" id="7864818at2"/>
<dbReference type="Proteomes" id="UP000193827">
    <property type="component" value="Unassembled WGS sequence"/>
</dbReference>
<dbReference type="EMBL" id="FWFL01000010">
    <property type="protein sequence ID" value="SLN62959.1"/>
    <property type="molecule type" value="Genomic_DNA"/>
</dbReference>
<sequence>MFHMLTCFDLKPGTEIGAFRSSYSDFVKYMQSINLVEGTGPIGERQSDTAMDTDGERDHSFFVIMSFKDRAQVDEAVALLYAHDGPSEVAHKAVYWKVENPVFICWQDLD</sequence>
<protein>
    <recommendedName>
        <fullName evidence="3">DUF1330 domain-containing protein</fullName>
    </recommendedName>
</protein>
<name>A0A1Y5TG56_9RHOB</name>
<dbReference type="RefSeq" id="WP_139837843.1">
    <property type="nucleotide sequence ID" value="NZ_FWFL01000010.1"/>
</dbReference>
<proteinExistence type="predicted"/>